<evidence type="ECO:0000313" key="3">
    <source>
        <dbReference type="Proteomes" id="UP000028643"/>
    </source>
</evidence>
<feature type="domain" description="DUF6630" evidence="1">
    <location>
        <begin position="47"/>
        <end position="183"/>
    </location>
</feature>
<dbReference type="AlphaFoldDB" id="A0A085VAC9"/>
<dbReference type="Proteomes" id="UP000028643">
    <property type="component" value="Unassembled WGS sequence"/>
</dbReference>
<proteinExistence type="predicted"/>
<accession>A0A085VAC9</accession>
<gene>
    <name evidence="2" type="ORF">IV02_08090</name>
</gene>
<comment type="caution">
    <text evidence="2">The sequence shown here is derived from an EMBL/GenBank/DDBJ whole genome shotgun (WGS) entry which is preliminary data.</text>
</comment>
<organism evidence="2 3">
    <name type="scientific">Pseudomonas syringae</name>
    <dbReference type="NCBI Taxonomy" id="317"/>
    <lineage>
        <taxon>Bacteria</taxon>
        <taxon>Pseudomonadati</taxon>
        <taxon>Pseudomonadota</taxon>
        <taxon>Gammaproteobacteria</taxon>
        <taxon>Pseudomonadales</taxon>
        <taxon>Pseudomonadaceae</taxon>
        <taxon>Pseudomonas</taxon>
    </lineage>
</organism>
<dbReference type="Pfam" id="PF20335">
    <property type="entry name" value="DUF6630"/>
    <property type="match status" value="1"/>
</dbReference>
<protein>
    <recommendedName>
        <fullName evidence="1">DUF6630 domain-containing protein</fullName>
    </recommendedName>
</protein>
<dbReference type="EMBL" id="JPQT01000097">
    <property type="protein sequence ID" value="KFE52392.1"/>
    <property type="molecule type" value="Genomic_DNA"/>
</dbReference>
<dbReference type="InterPro" id="IPR046582">
    <property type="entry name" value="DUF6630"/>
</dbReference>
<dbReference type="PATRIC" id="fig|317.174.peg.1648"/>
<sequence>MGFLDRLFGGHFTQPPPDDPPLSDAAIMRELHPFRAELKAFTQSLLARLIEKEQARLVRRVMRFYGQGEEPSSAMKEGLLDRDKGKSLEHIVLLAIDWNEFDGFEYLAPCLTKACGIRGLYPYKQREGLTVVQVLAEFDEWLSRFGKRYVHLNACGDEYRGFIEDADRVDIMIAMAKDASIEAGLEAL</sequence>
<evidence type="ECO:0000259" key="1">
    <source>
        <dbReference type="Pfam" id="PF20335"/>
    </source>
</evidence>
<dbReference type="RefSeq" id="WP_047573572.1">
    <property type="nucleotide sequence ID" value="NZ_JPQT01000097.1"/>
</dbReference>
<evidence type="ECO:0000313" key="2">
    <source>
        <dbReference type="EMBL" id="KFE52392.1"/>
    </source>
</evidence>
<reference evidence="2 3" key="1">
    <citation type="submission" date="2014-07" db="EMBL/GenBank/DDBJ databases">
        <title>Draft Genome Sequences of Environmental Pseudomonas syringae strains.</title>
        <authorList>
            <person name="Baltrus D.A."/>
            <person name="Berge O."/>
            <person name="Morris C."/>
        </authorList>
    </citation>
    <scope>NUCLEOTIDE SEQUENCE [LARGE SCALE GENOMIC DNA]</scope>
    <source>
        <strain evidence="2 3">CEB003</strain>
    </source>
</reference>
<name>A0A085VAC9_PSESX</name>